<organism evidence="1 2">
    <name type="scientific">Polarella glacialis</name>
    <name type="common">Dinoflagellate</name>
    <dbReference type="NCBI Taxonomy" id="89957"/>
    <lineage>
        <taxon>Eukaryota</taxon>
        <taxon>Sar</taxon>
        <taxon>Alveolata</taxon>
        <taxon>Dinophyceae</taxon>
        <taxon>Suessiales</taxon>
        <taxon>Suessiaceae</taxon>
        <taxon>Polarella</taxon>
    </lineage>
</organism>
<evidence type="ECO:0000313" key="1">
    <source>
        <dbReference type="EMBL" id="CAE8711335.1"/>
    </source>
</evidence>
<comment type="caution">
    <text evidence="1">The sequence shown here is derived from an EMBL/GenBank/DDBJ whole genome shotgun (WGS) entry which is preliminary data.</text>
</comment>
<reference evidence="1" key="1">
    <citation type="submission" date="2021-02" db="EMBL/GenBank/DDBJ databases">
        <authorList>
            <person name="Dougan E. K."/>
            <person name="Rhodes N."/>
            <person name="Thang M."/>
            <person name="Chan C."/>
        </authorList>
    </citation>
    <scope>NUCLEOTIDE SEQUENCE</scope>
</reference>
<dbReference type="EMBL" id="CAJNNW010032150">
    <property type="protein sequence ID" value="CAE8711335.1"/>
    <property type="molecule type" value="Genomic_DNA"/>
</dbReference>
<accession>A0A813KSE5</accession>
<evidence type="ECO:0008006" key="3">
    <source>
        <dbReference type="Google" id="ProtNLM"/>
    </source>
</evidence>
<dbReference type="Proteomes" id="UP000626109">
    <property type="component" value="Unassembled WGS sequence"/>
</dbReference>
<gene>
    <name evidence="1" type="ORF">PGLA2088_LOCUS36413</name>
</gene>
<dbReference type="AlphaFoldDB" id="A0A813KSE5"/>
<dbReference type="SUPFAM" id="SSF51430">
    <property type="entry name" value="NAD(P)-linked oxidoreductase"/>
    <property type="match status" value="1"/>
</dbReference>
<sequence length="127" mass="13651">MGLQVFASNALGRDELASGRYTAANPTGGEVAVPRFTLAQLLPLRPLHEAMGDVARRARQRCERADIDTTQVALQWVMSKGASPLCDVITDSNARAATSCSDWSLTDAEVSLLDAASTAVDKAKFRW</sequence>
<evidence type="ECO:0000313" key="2">
    <source>
        <dbReference type="Proteomes" id="UP000626109"/>
    </source>
</evidence>
<dbReference type="Gene3D" id="3.20.20.100">
    <property type="entry name" value="NADP-dependent oxidoreductase domain"/>
    <property type="match status" value="1"/>
</dbReference>
<dbReference type="InterPro" id="IPR036812">
    <property type="entry name" value="NAD(P)_OxRdtase_dom_sf"/>
</dbReference>
<proteinExistence type="predicted"/>
<protein>
    <recommendedName>
        <fullName evidence="3">NADP-dependent oxidoreductase domain-containing protein</fullName>
    </recommendedName>
</protein>
<name>A0A813KSE5_POLGL</name>